<organism evidence="2 3">
    <name type="scientific">Micromonospora andamanensis</name>
    <dbReference type="NCBI Taxonomy" id="1287068"/>
    <lineage>
        <taxon>Bacteria</taxon>
        <taxon>Bacillati</taxon>
        <taxon>Actinomycetota</taxon>
        <taxon>Actinomycetes</taxon>
        <taxon>Micromonosporales</taxon>
        <taxon>Micromonosporaceae</taxon>
        <taxon>Micromonospora</taxon>
    </lineage>
</organism>
<reference evidence="2 3" key="1">
    <citation type="submission" date="2021-01" db="EMBL/GenBank/DDBJ databases">
        <title>Whole genome shotgun sequence of Verrucosispora andamanensis NBRC 109075.</title>
        <authorList>
            <person name="Komaki H."/>
            <person name="Tamura T."/>
        </authorList>
    </citation>
    <scope>NUCLEOTIDE SEQUENCE [LARGE SCALE GENOMIC DNA]</scope>
    <source>
        <strain evidence="2 3">NBRC 109075</strain>
    </source>
</reference>
<dbReference type="InterPro" id="IPR002938">
    <property type="entry name" value="FAD-bd"/>
</dbReference>
<evidence type="ECO:0000259" key="1">
    <source>
        <dbReference type="Pfam" id="PF01494"/>
    </source>
</evidence>
<dbReference type="SUPFAM" id="SSF51905">
    <property type="entry name" value="FAD/NAD(P)-binding domain"/>
    <property type="match status" value="1"/>
</dbReference>
<accession>A0ABQ4I1X7</accession>
<dbReference type="Pfam" id="PF01494">
    <property type="entry name" value="FAD_binding_3"/>
    <property type="match status" value="1"/>
</dbReference>
<dbReference type="RefSeq" id="WP_239099293.1">
    <property type="nucleotide sequence ID" value="NZ_BOOZ01000039.1"/>
</dbReference>
<name>A0ABQ4I1X7_9ACTN</name>
<evidence type="ECO:0000313" key="2">
    <source>
        <dbReference type="EMBL" id="GIJ11887.1"/>
    </source>
</evidence>
<evidence type="ECO:0000313" key="3">
    <source>
        <dbReference type="Proteomes" id="UP000647017"/>
    </source>
</evidence>
<proteinExistence type="predicted"/>
<feature type="domain" description="FAD-binding" evidence="1">
    <location>
        <begin position="7"/>
        <end position="33"/>
    </location>
</feature>
<dbReference type="Gene3D" id="3.50.50.60">
    <property type="entry name" value="FAD/NAD(P)-binding domain"/>
    <property type="match status" value="1"/>
</dbReference>
<keyword evidence="3" id="KW-1185">Reference proteome</keyword>
<gene>
    <name evidence="2" type="ORF">Van01_51010</name>
</gene>
<protein>
    <recommendedName>
        <fullName evidence="1">FAD-binding domain-containing protein</fullName>
    </recommendedName>
</protein>
<sequence length="59" mass="6381">MTLDYPIIGAGPAGLQLAALLERNGRDHLVLEAGPEQDLPVVHHQPLVLFIKDVLSDVD</sequence>
<dbReference type="Proteomes" id="UP000647017">
    <property type="component" value="Unassembled WGS sequence"/>
</dbReference>
<dbReference type="EMBL" id="BOOZ01000039">
    <property type="protein sequence ID" value="GIJ11887.1"/>
    <property type="molecule type" value="Genomic_DNA"/>
</dbReference>
<comment type="caution">
    <text evidence="2">The sequence shown here is derived from an EMBL/GenBank/DDBJ whole genome shotgun (WGS) entry which is preliminary data.</text>
</comment>
<dbReference type="InterPro" id="IPR036188">
    <property type="entry name" value="FAD/NAD-bd_sf"/>
</dbReference>